<protein>
    <submittedName>
        <fullName evidence="12">Unannotated protein</fullName>
    </submittedName>
</protein>
<keyword evidence="5 7" id="KW-1133">Transmembrane helix</keyword>
<dbReference type="EMBL" id="CAFBMY010000076">
    <property type="protein sequence ID" value="CAB4925703.1"/>
    <property type="molecule type" value="Genomic_DNA"/>
</dbReference>
<dbReference type="GO" id="GO:0071916">
    <property type="term" value="F:dipeptide transmembrane transporter activity"/>
    <property type="evidence" value="ECO:0007669"/>
    <property type="project" value="TreeGrafter"/>
</dbReference>
<dbReference type="Pfam" id="PF00528">
    <property type="entry name" value="BPD_transp_1"/>
    <property type="match status" value="1"/>
</dbReference>
<dbReference type="InterPro" id="IPR035906">
    <property type="entry name" value="MetI-like_sf"/>
</dbReference>
<dbReference type="Gene3D" id="1.10.3720.10">
    <property type="entry name" value="MetI-like"/>
    <property type="match status" value="1"/>
</dbReference>
<feature type="transmembrane region" description="Helical" evidence="7">
    <location>
        <begin position="77"/>
        <end position="101"/>
    </location>
</feature>
<evidence type="ECO:0000256" key="2">
    <source>
        <dbReference type="ARBA" id="ARBA00022448"/>
    </source>
</evidence>
<dbReference type="PROSITE" id="PS50928">
    <property type="entry name" value="ABC_TM1"/>
    <property type="match status" value="1"/>
</dbReference>
<sequence length="275" mass="29751">MKAIRQLIRNPFTRGAFFSLCVIAFVGIFSPLLTPYSPIDAKPEDRLLPPGHLHYFGTDELGRDIFSRIIAGTRVSVGIALFAILLSALVGTFIGSFSGFIGRWIDQVIMRSTDVLLAFPTLVLALALSAALGPSIVNAALAIAIVKLPIYTRLARTQALSVSHTLFVKAAKTFGVSSPWIVRRHIVPNLLTPIIVQISLDIGDAILLIATLGFLGLGAQPPTPEWGAMISTGWNYLLDQWWYPTFTGAAIFIAVIVFNIIGDGIRDLLDPKAGE</sequence>
<dbReference type="InterPro" id="IPR050366">
    <property type="entry name" value="BP-dependent_transpt_permease"/>
</dbReference>
<organism evidence="12">
    <name type="scientific">freshwater metagenome</name>
    <dbReference type="NCBI Taxonomy" id="449393"/>
    <lineage>
        <taxon>unclassified sequences</taxon>
        <taxon>metagenomes</taxon>
        <taxon>ecological metagenomes</taxon>
    </lineage>
</organism>
<evidence type="ECO:0000256" key="4">
    <source>
        <dbReference type="ARBA" id="ARBA00022692"/>
    </source>
</evidence>
<feature type="transmembrane region" description="Helical" evidence="7">
    <location>
        <begin position="122"/>
        <end position="146"/>
    </location>
</feature>
<dbReference type="EMBL" id="CAFAZX010000023">
    <property type="protein sequence ID" value="CAB4842011.1"/>
    <property type="molecule type" value="Genomic_DNA"/>
</dbReference>
<evidence type="ECO:0000313" key="11">
    <source>
        <dbReference type="EMBL" id="CAB4842011.1"/>
    </source>
</evidence>
<keyword evidence="3" id="KW-1003">Cell membrane</keyword>
<comment type="subcellular location">
    <subcellularLocation>
        <location evidence="1">Cell membrane</location>
        <topology evidence="1">Multi-pass membrane protein</topology>
    </subcellularLocation>
</comment>
<dbReference type="InterPro" id="IPR025966">
    <property type="entry name" value="OppC_N"/>
</dbReference>
<gene>
    <name evidence="9" type="ORF">UFOPK2254_00434</name>
    <name evidence="10" type="ORF">UFOPK3197_00609</name>
    <name evidence="11" type="ORF">UFOPK3241_00569</name>
    <name evidence="12" type="ORF">UFOPK3707_00588</name>
    <name evidence="13" type="ORF">UFOPK4265_00570</name>
</gene>
<evidence type="ECO:0000256" key="7">
    <source>
        <dbReference type="SAM" id="Phobius"/>
    </source>
</evidence>
<name>A0A6J7I4C7_9ZZZZ</name>
<evidence type="ECO:0000256" key="5">
    <source>
        <dbReference type="ARBA" id="ARBA00022989"/>
    </source>
</evidence>
<evidence type="ECO:0000313" key="10">
    <source>
        <dbReference type="EMBL" id="CAB4827439.1"/>
    </source>
</evidence>
<feature type="transmembrane region" description="Helical" evidence="7">
    <location>
        <begin position="241"/>
        <end position="262"/>
    </location>
</feature>
<keyword evidence="2" id="KW-0813">Transport</keyword>
<dbReference type="EMBL" id="CAEZWO010000029">
    <property type="protein sequence ID" value="CAB4656021.1"/>
    <property type="molecule type" value="Genomic_DNA"/>
</dbReference>
<reference evidence="12" key="1">
    <citation type="submission" date="2020-05" db="EMBL/GenBank/DDBJ databases">
        <authorList>
            <person name="Chiriac C."/>
            <person name="Salcher M."/>
            <person name="Ghai R."/>
            <person name="Kavagutti S V."/>
        </authorList>
    </citation>
    <scope>NUCLEOTIDE SEQUENCE</scope>
</reference>
<dbReference type="AlphaFoldDB" id="A0A6J7I4C7"/>
<dbReference type="Pfam" id="PF12911">
    <property type="entry name" value="OppC_N"/>
    <property type="match status" value="1"/>
</dbReference>
<dbReference type="EMBL" id="CAFBQK010000056">
    <property type="protein sequence ID" value="CAB5049760.1"/>
    <property type="molecule type" value="Genomic_DNA"/>
</dbReference>
<dbReference type="CDD" id="cd06261">
    <property type="entry name" value="TM_PBP2"/>
    <property type="match status" value="1"/>
</dbReference>
<dbReference type="SUPFAM" id="SSF161098">
    <property type="entry name" value="MetI-like"/>
    <property type="match status" value="1"/>
</dbReference>
<evidence type="ECO:0000256" key="1">
    <source>
        <dbReference type="ARBA" id="ARBA00004651"/>
    </source>
</evidence>
<evidence type="ECO:0000313" key="13">
    <source>
        <dbReference type="EMBL" id="CAB5049760.1"/>
    </source>
</evidence>
<evidence type="ECO:0000313" key="9">
    <source>
        <dbReference type="EMBL" id="CAB4656021.1"/>
    </source>
</evidence>
<proteinExistence type="predicted"/>
<evidence type="ECO:0000259" key="8">
    <source>
        <dbReference type="PROSITE" id="PS50928"/>
    </source>
</evidence>
<keyword evidence="4 7" id="KW-0812">Transmembrane</keyword>
<accession>A0A6J7I4C7</accession>
<feature type="domain" description="ABC transmembrane type-1" evidence="8">
    <location>
        <begin position="73"/>
        <end position="262"/>
    </location>
</feature>
<dbReference type="EMBL" id="CAFABI010000054">
    <property type="protein sequence ID" value="CAB4827439.1"/>
    <property type="molecule type" value="Genomic_DNA"/>
</dbReference>
<dbReference type="PANTHER" id="PTHR43386:SF1">
    <property type="entry name" value="D,D-DIPEPTIDE TRANSPORT SYSTEM PERMEASE PROTEIN DDPC-RELATED"/>
    <property type="match status" value="1"/>
</dbReference>
<feature type="transmembrane region" description="Helical" evidence="7">
    <location>
        <begin position="12"/>
        <end position="33"/>
    </location>
</feature>
<dbReference type="InterPro" id="IPR000515">
    <property type="entry name" value="MetI-like"/>
</dbReference>
<evidence type="ECO:0000313" key="12">
    <source>
        <dbReference type="EMBL" id="CAB4925703.1"/>
    </source>
</evidence>
<dbReference type="PANTHER" id="PTHR43386">
    <property type="entry name" value="OLIGOPEPTIDE TRANSPORT SYSTEM PERMEASE PROTEIN APPC"/>
    <property type="match status" value="1"/>
</dbReference>
<dbReference type="GO" id="GO:0005886">
    <property type="term" value="C:plasma membrane"/>
    <property type="evidence" value="ECO:0007669"/>
    <property type="project" value="UniProtKB-SubCell"/>
</dbReference>
<keyword evidence="6 7" id="KW-0472">Membrane</keyword>
<evidence type="ECO:0000256" key="6">
    <source>
        <dbReference type="ARBA" id="ARBA00023136"/>
    </source>
</evidence>
<evidence type="ECO:0000256" key="3">
    <source>
        <dbReference type="ARBA" id="ARBA00022475"/>
    </source>
</evidence>